<feature type="domain" description="Polyphosphate kinase C-terminal" evidence="12">
    <location>
        <begin position="348"/>
        <end position="513"/>
    </location>
</feature>
<dbReference type="SUPFAM" id="SSF56024">
    <property type="entry name" value="Phospholipase D/nuclease"/>
    <property type="match status" value="2"/>
</dbReference>
<feature type="region of interest" description="Disordered" evidence="8">
    <location>
        <begin position="708"/>
        <end position="727"/>
    </location>
</feature>
<dbReference type="RefSeq" id="WP_037258166.1">
    <property type="nucleotide sequence ID" value="NZ_JALZ01000001.1"/>
</dbReference>
<dbReference type="Pfam" id="PF02503">
    <property type="entry name" value="PP_kinase"/>
    <property type="match status" value="1"/>
</dbReference>
<evidence type="ECO:0000256" key="1">
    <source>
        <dbReference type="ARBA" id="ARBA00022553"/>
    </source>
</evidence>
<dbReference type="InterPro" id="IPR036830">
    <property type="entry name" value="PP_kinase_middle_dom_sf"/>
</dbReference>
<dbReference type="InterPro" id="IPR036832">
    <property type="entry name" value="PPK_N_dom_sf"/>
</dbReference>
<keyword evidence="6" id="KW-0460">Magnesium</keyword>
<comment type="caution">
    <text evidence="13">The sequence shown here is derived from an EMBL/GenBank/DDBJ whole genome shotgun (WGS) entry which is preliminary data.</text>
</comment>
<evidence type="ECO:0000256" key="6">
    <source>
        <dbReference type="HAMAP-Rule" id="MF_00347"/>
    </source>
</evidence>
<feature type="binding site" evidence="6">
    <location>
        <position position="581"/>
    </location>
    <ligand>
        <name>ATP</name>
        <dbReference type="ChEBI" id="CHEBI:30616"/>
    </ligand>
</feature>
<dbReference type="GO" id="GO:0008976">
    <property type="term" value="F:polyphosphate kinase activity"/>
    <property type="evidence" value="ECO:0007669"/>
    <property type="project" value="UniProtKB-UniRule"/>
</dbReference>
<comment type="catalytic activity">
    <reaction evidence="6 7">
        <text>[phosphate](n) + ATP = [phosphate](n+1) + ADP</text>
        <dbReference type="Rhea" id="RHEA:19573"/>
        <dbReference type="Rhea" id="RHEA-COMP:9859"/>
        <dbReference type="Rhea" id="RHEA-COMP:14280"/>
        <dbReference type="ChEBI" id="CHEBI:16838"/>
        <dbReference type="ChEBI" id="CHEBI:30616"/>
        <dbReference type="ChEBI" id="CHEBI:456216"/>
        <dbReference type="EC" id="2.7.4.1"/>
    </reaction>
</comment>
<organism evidence="13 14">
    <name type="scientific">Roseivivax halodurans JCM 10272</name>
    <dbReference type="NCBI Taxonomy" id="1449350"/>
    <lineage>
        <taxon>Bacteria</taxon>
        <taxon>Pseudomonadati</taxon>
        <taxon>Pseudomonadota</taxon>
        <taxon>Alphaproteobacteria</taxon>
        <taxon>Rhodobacterales</taxon>
        <taxon>Roseobacteraceae</taxon>
        <taxon>Roseivivax</taxon>
    </lineage>
</organism>
<dbReference type="Proteomes" id="UP000022447">
    <property type="component" value="Unassembled WGS sequence"/>
</dbReference>
<evidence type="ECO:0000259" key="9">
    <source>
        <dbReference type="Pfam" id="PF02503"/>
    </source>
</evidence>
<reference evidence="13 14" key="1">
    <citation type="submission" date="2014-01" db="EMBL/GenBank/DDBJ databases">
        <title>Roseivivax halodurans JCM 10272 Genome Sequencing.</title>
        <authorList>
            <person name="Lai Q."/>
            <person name="Li G."/>
            <person name="Shao Z."/>
        </authorList>
    </citation>
    <scope>NUCLEOTIDE SEQUENCE [LARGE SCALE GENOMIC DNA]</scope>
    <source>
        <strain evidence="13 14">JCM 10272</strain>
    </source>
</reference>
<keyword evidence="14" id="KW-1185">Reference proteome</keyword>
<comment type="cofactor">
    <cofactor evidence="6">
        <name>Mg(2+)</name>
        <dbReference type="ChEBI" id="CHEBI:18420"/>
    </cofactor>
</comment>
<dbReference type="GO" id="GO:0005524">
    <property type="term" value="F:ATP binding"/>
    <property type="evidence" value="ECO:0007669"/>
    <property type="project" value="UniProtKB-KW"/>
</dbReference>
<dbReference type="Gene3D" id="1.20.58.310">
    <property type="entry name" value="Polyphosphate kinase N-terminal domain"/>
    <property type="match status" value="1"/>
</dbReference>
<evidence type="ECO:0000256" key="2">
    <source>
        <dbReference type="ARBA" id="ARBA00022679"/>
    </source>
</evidence>
<comment type="similarity">
    <text evidence="6 7">Belongs to the polyphosphate kinase 1 (PPK1) family.</text>
</comment>
<dbReference type="NCBIfam" id="NF003919">
    <property type="entry name" value="PRK05443.1-4"/>
    <property type="match status" value="1"/>
</dbReference>
<dbReference type="InterPro" id="IPR003414">
    <property type="entry name" value="PP_kinase"/>
</dbReference>
<evidence type="ECO:0000256" key="3">
    <source>
        <dbReference type="ARBA" id="ARBA00022741"/>
    </source>
</evidence>
<evidence type="ECO:0000256" key="7">
    <source>
        <dbReference type="RuleBase" id="RU003800"/>
    </source>
</evidence>
<keyword evidence="1 6" id="KW-0597">Phosphoprotein</keyword>
<dbReference type="EC" id="2.7.4.1" evidence="6 7"/>
<feature type="active site" description="Phosphohistidine intermediate" evidence="6">
    <location>
        <position position="452"/>
    </location>
</feature>
<dbReference type="EMBL" id="JALZ01000001">
    <property type="protein sequence ID" value="ETX16640.1"/>
    <property type="molecule type" value="Genomic_DNA"/>
</dbReference>
<keyword evidence="4 6" id="KW-0418">Kinase</keyword>
<feature type="domain" description="Polyphosphate kinase middle" evidence="9">
    <location>
        <begin position="143"/>
        <end position="320"/>
    </location>
</feature>
<dbReference type="OrthoDB" id="9761456at2"/>
<keyword evidence="3 6" id="KW-0547">Nucleotide-binding</keyword>
<evidence type="ECO:0000259" key="11">
    <source>
        <dbReference type="Pfam" id="PF13090"/>
    </source>
</evidence>
<dbReference type="CDD" id="cd09165">
    <property type="entry name" value="PLDc_PaPPK1_C1_like"/>
    <property type="match status" value="1"/>
</dbReference>
<dbReference type="GO" id="GO:0009358">
    <property type="term" value="C:polyphosphate kinase complex"/>
    <property type="evidence" value="ECO:0007669"/>
    <property type="project" value="InterPro"/>
</dbReference>
<sequence>MTHDANFLQAPFAAPVEMPDLDPNGPGRFFNRELSWLGFNWRVLEEAENPRVPLLERVRFLSISASNLDEFYNVRVAGLRELTQAGNTTPAADGLTPAQQLREIDARARELMHSQQRVLGELRELMEAEGIHICERDKLTEADRDHLRETFIEQIFPVLSPLAIDPAHPFPFIANLGYCLALQLEQKASGGKALQALLPIPQQIDRFVALPAEDGQHRFIFLEDVLLLHIAALFPGYRVKDHFGFRVLRDSDLELEEEAEDLVREFEVALKRRRRGEVVRTTISAGAPEGLKQIVMRELHVRDDEIVELDGMVGVVDTKELVLDARPDLLWPNYTPRVPERVQDHDGDMFAAIRQKDMLLHHPYETFDMVIRFLTQAAQDPDVLAIKNTLYRTSKNSPIVDALCEAAEDGKSVTALVELKARFDEAANIRQSRRLERAGAHVVYGFLEWKTHAKIATVVRREGDKLVTYTHWGTGNYHPITARFYTDLSFFTCDAQLGRDAAKVFNYLSGYAHPEGLENISISPHSLKPKLIEMLEREAGHAAKGRPAHVWAKMNSLIEPGIIDALYKASQAGVKIELVVRGICGLRPGVKGLSENIRVKSIVGRFLEHSRIVCFGDGHGLPHRKARVFISSADWMGRNLNRRVEHLVEIKNDTVKAQIVSQIMAANLADVAQSWVMQPDGHFVRKPVPEGEFAFNCHRFFMENPSLSGRGSAGAADVPTLTHGADE</sequence>
<feature type="domain" description="Polyphosphate kinase C-terminal" evidence="11">
    <location>
        <begin position="521"/>
        <end position="687"/>
    </location>
</feature>
<feature type="binding site" evidence="6">
    <location>
        <position position="392"/>
    </location>
    <ligand>
        <name>Mg(2+)</name>
        <dbReference type="ChEBI" id="CHEBI:18420"/>
    </ligand>
</feature>
<dbReference type="NCBIfam" id="NF003917">
    <property type="entry name" value="PRK05443.1-1"/>
    <property type="match status" value="1"/>
</dbReference>
<dbReference type="Gene3D" id="3.30.870.10">
    <property type="entry name" value="Endonuclease Chain A"/>
    <property type="match status" value="2"/>
</dbReference>
<dbReference type="PATRIC" id="fig|1449350.3.peg.425"/>
<keyword evidence="6" id="KW-0479">Metal-binding</keyword>
<evidence type="ECO:0000256" key="4">
    <source>
        <dbReference type="ARBA" id="ARBA00022777"/>
    </source>
</evidence>
<dbReference type="Gene3D" id="3.30.1840.10">
    <property type="entry name" value="Polyphosphate kinase middle domain"/>
    <property type="match status" value="1"/>
</dbReference>
<keyword evidence="2 6" id="KW-0808">Transferase</keyword>
<dbReference type="SUPFAM" id="SSF143724">
    <property type="entry name" value="PHP14-like"/>
    <property type="match status" value="1"/>
</dbReference>
<feature type="binding site" evidence="6">
    <location>
        <position position="609"/>
    </location>
    <ligand>
        <name>ATP</name>
        <dbReference type="ChEBI" id="CHEBI:30616"/>
    </ligand>
</feature>
<dbReference type="NCBIfam" id="TIGR03705">
    <property type="entry name" value="poly_P_kin"/>
    <property type="match status" value="1"/>
</dbReference>
<evidence type="ECO:0000313" key="14">
    <source>
        <dbReference type="Proteomes" id="UP000022447"/>
    </source>
</evidence>
<comment type="PTM">
    <text evidence="6 7">An intermediate of this reaction is the autophosphorylated ppk in which a phosphate is covalently linked to a histidine residue through a N-P bond.</text>
</comment>
<dbReference type="SUPFAM" id="SSF140356">
    <property type="entry name" value="PPK N-terminal domain-like"/>
    <property type="match status" value="1"/>
</dbReference>
<dbReference type="STRING" id="1449350.OCH239_02105"/>
<dbReference type="Pfam" id="PF17941">
    <property type="entry name" value="PP_kinase_C_1"/>
    <property type="match status" value="1"/>
</dbReference>
<keyword evidence="5 6" id="KW-0067">ATP-binding</keyword>
<dbReference type="PIRSF" id="PIRSF015589">
    <property type="entry name" value="PP_kinase"/>
    <property type="match status" value="1"/>
</dbReference>
<dbReference type="AlphaFoldDB" id="X7EL62"/>
<evidence type="ECO:0000256" key="5">
    <source>
        <dbReference type="ARBA" id="ARBA00022840"/>
    </source>
</evidence>
<dbReference type="InterPro" id="IPR041108">
    <property type="entry name" value="PP_kinase_C_1"/>
</dbReference>
<gene>
    <name evidence="6" type="primary">ppk</name>
    <name evidence="13" type="ORF">OCH239_02105</name>
</gene>
<dbReference type="GO" id="GO:0046872">
    <property type="term" value="F:metal ion binding"/>
    <property type="evidence" value="ECO:0007669"/>
    <property type="project" value="UniProtKB-KW"/>
</dbReference>
<dbReference type="HAMAP" id="MF_00347">
    <property type="entry name" value="Polyphosphate_kinase"/>
    <property type="match status" value="1"/>
</dbReference>
<dbReference type="InterPro" id="IPR025198">
    <property type="entry name" value="PPK_N_dom"/>
</dbReference>
<proteinExistence type="inferred from homology"/>
<dbReference type="eggNOG" id="COG0855">
    <property type="taxonomic scope" value="Bacteria"/>
</dbReference>
<accession>X7EL62</accession>
<evidence type="ECO:0000259" key="10">
    <source>
        <dbReference type="Pfam" id="PF13089"/>
    </source>
</evidence>
<protein>
    <recommendedName>
        <fullName evidence="6 7">Polyphosphate kinase</fullName>
        <ecNumber evidence="6 7">2.7.4.1</ecNumber>
    </recommendedName>
    <alternativeName>
        <fullName evidence="6">ATP-polyphosphate phosphotransferase</fullName>
    </alternativeName>
    <alternativeName>
        <fullName evidence="6">Polyphosphoric acid kinase</fullName>
    </alternativeName>
</protein>
<evidence type="ECO:0000256" key="8">
    <source>
        <dbReference type="SAM" id="MobiDB-lite"/>
    </source>
</evidence>
<evidence type="ECO:0000259" key="12">
    <source>
        <dbReference type="Pfam" id="PF17941"/>
    </source>
</evidence>
<feature type="binding site" evidence="6">
    <location>
        <position position="67"/>
    </location>
    <ligand>
        <name>ATP</name>
        <dbReference type="ChEBI" id="CHEBI:30616"/>
    </ligand>
</feature>
<dbReference type="Pfam" id="PF13089">
    <property type="entry name" value="PP_kinase_N"/>
    <property type="match status" value="1"/>
</dbReference>
<dbReference type="CDD" id="cd09168">
    <property type="entry name" value="PLDc_PaPPK1_C2_like"/>
    <property type="match status" value="1"/>
</dbReference>
<dbReference type="NCBIfam" id="NF003918">
    <property type="entry name" value="PRK05443.1-2"/>
    <property type="match status" value="1"/>
</dbReference>
<dbReference type="GO" id="GO:0006799">
    <property type="term" value="P:polyphosphate biosynthetic process"/>
    <property type="evidence" value="ECO:0007669"/>
    <property type="project" value="UniProtKB-UniRule"/>
</dbReference>
<feature type="domain" description="Polyphosphate kinase N-terminal" evidence="10">
    <location>
        <begin position="29"/>
        <end position="133"/>
    </location>
</feature>
<dbReference type="NCBIfam" id="NF003921">
    <property type="entry name" value="PRK05443.2-2"/>
    <property type="match status" value="1"/>
</dbReference>
<dbReference type="Pfam" id="PF13090">
    <property type="entry name" value="PP_kinase_C"/>
    <property type="match status" value="1"/>
</dbReference>
<dbReference type="InterPro" id="IPR025200">
    <property type="entry name" value="PPK_C_dom2"/>
</dbReference>
<dbReference type="InterPro" id="IPR024953">
    <property type="entry name" value="PP_kinase_middle"/>
</dbReference>
<comment type="function">
    <text evidence="6 7">Catalyzes the reversible transfer of the terminal phosphate of ATP to form a long-chain polyphosphate (polyP).</text>
</comment>
<evidence type="ECO:0000313" key="13">
    <source>
        <dbReference type="EMBL" id="ETX16640.1"/>
    </source>
</evidence>
<feature type="binding site" evidence="6">
    <location>
        <position position="422"/>
    </location>
    <ligand>
        <name>Mg(2+)</name>
        <dbReference type="ChEBI" id="CHEBI:18420"/>
    </ligand>
</feature>
<name>X7EL62_9RHOB</name>
<feature type="binding site" evidence="6">
    <location>
        <position position="485"/>
    </location>
    <ligand>
        <name>ATP</name>
        <dbReference type="ChEBI" id="CHEBI:30616"/>
    </ligand>
</feature>
<dbReference type="PANTHER" id="PTHR30218">
    <property type="entry name" value="POLYPHOSPHATE KINASE"/>
    <property type="match status" value="1"/>
</dbReference>
<dbReference type="PANTHER" id="PTHR30218:SF0">
    <property type="entry name" value="POLYPHOSPHATE KINASE"/>
    <property type="match status" value="1"/>
</dbReference>